<dbReference type="OrthoDB" id="9995210at2759"/>
<dbReference type="PANTHER" id="PTHR24141">
    <property type="entry name" value="2-5A-DEPENDENT RIBONUCLEASE"/>
    <property type="match status" value="1"/>
</dbReference>
<protein>
    <submittedName>
        <fullName evidence="4">Uncharacterized protein</fullName>
    </submittedName>
</protein>
<reference evidence="4" key="1">
    <citation type="submission" date="2021-02" db="EMBL/GenBank/DDBJ databases">
        <authorList>
            <person name="Nowell W R."/>
        </authorList>
    </citation>
    <scope>NUCLEOTIDE SEQUENCE</scope>
</reference>
<comment type="caution">
    <text evidence="4">The sequence shown here is derived from an EMBL/GenBank/DDBJ whole genome shotgun (WGS) entry which is preliminary data.</text>
</comment>
<evidence type="ECO:0000256" key="3">
    <source>
        <dbReference type="PROSITE-ProRule" id="PRU00023"/>
    </source>
</evidence>
<name>A0A813SI72_ADIRI</name>
<dbReference type="PANTHER" id="PTHR24141:SF1">
    <property type="entry name" value="2-5A-DEPENDENT RIBONUCLEASE"/>
    <property type="match status" value="1"/>
</dbReference>
<dbReference type="Pfam" id="PF00023">
    <property type="entry name" value="Ank"/>
    <property type="match status" value="2"/>
</dbReference>
<dbReference type="GO" id="GO:0003723">
    <property type="term" value="F:RNA binding"/>
    <property type="evidence" value="ECO:0007669"/>
    <property type="project" value="TreeGrafter"/>
</dbReference>
<evidence type="ECO:0000256" key="1">
    <source>
        <dbReference type="ARBA" id="ARBA00022737"/>
    </source>
</evidence>
<dbReference type="SMART" id="SM00248">
    <property type="entry name" value="ANK"/>
    <property type="match status" value="7"/>
</dbReference>
<dbReference type="Proteomes" id="UP000663852">
    <property type="component" value="Unassembled WGS sequence"/>
</dbReference>
<evidence type="ECO:0000256" key="2">
    <source>
        <dbReference type="ARBA" id="ARBA00023043"/>
    </source>
</evidence>
<dbReference type="SUPFAM" id="SSF48403">
    <property type="entry name" value="Ankyrin repeat"/>
    <property type="match status" value="1"/>
</dbReference>
<dbReference type="PROSITE" id="PS50088">
    <property type="entry name" value="ANK_REPEAT"/>
    <property type="match status" value="1"/>
</dbReference>
<gene>
    <name evidence="4" type="ORF">EDS130_LOCUS4669</name>
</gene>
<dbReference type="InterPro" id="IPR036770">
    <property type="entry name" value="Ankyrin_rpt-contain_sf"/>
</dbReference>
<dbReference type="PROSITE" id="PS50297">
    <property type="entry name" value="ANK_REP_REGION"/>
    <property type="match status" value="1"/>
</dbReference>
<evidence type="ECO:0000313" key="5">
    <source>
        <dbReference type="Proteomes" id="UP000663852"/>
    </source>
</evidence>
<dbReference type="GO" id="GO:0006396">
    <property type="term" value="P:RNA processing"/>
    <property type="evidence" value="ECO:0007669"/>
    <property type="project" value="TreeGrafter"/>
</dbReference>
<organism evidence="4 5">
    <name type="scientific">Adineta ricciae</name>
    <name type="common">Rotifer</name>
    <dbReference type="NCBI Taxonomy" id="249248"/>
    <lineage>
        <taxon>Eukaryota</taxon>
        <taxon>Metazoa</taxon>
        <taxon>Spiralia</taxon>
        <taxon>Gnathifera</taxon>
        <taxon>Rotifera</taxon>
        <taxon>Eurotatoria</taxon>
        <taxon>Bdelloidea</taxon>
        <taxon>Adinetida</taxon>
        <taxon>Adinetidae</taxon>
        <taxon>Adineta</taxon>
    </lineage>
</organism>
<keyword evidence="1" id="KW-0677">Repeat</keyword>
<keyword evidence="2 3" id="KW-0040">ANK repeat</keyword>
<dbReference type="Pfam" id="PF12796">
    <property type="entry name" value="Ank_2"/>
    <property type="match status" value="1"/>
</dbReference>
<sequence length="741" mass="87385">MQWKRRIRQNIFRIMSEKHYILDISDERHDDQRHQHYVHALRAKKSRFQTERQYRLYSPERARPITRLGKAKELIEDEDADEERFSYEPYESIDIWDFAYRRCRYEFSISYAIRLKDADFLEVLLRQLKLNYENDFHPKVKDNFGRRRTRHRRRITRSETMLTDAIKNADSRCVETILDGVYDGFIYSTIVDHVCANGRTALWHACRKGDFNFVRELVERAHANVNRCGVLLVAIQNNHEEIVNYLLQQGCDPNRRVKNYNESALHIASRRNRLAIVKLLLKYGAEVNVLDYKKRTPLDYAVHKRYVDIARILIEHHNGRFIMGQAGFTPLMLAAYCDNKPIVQLLVNILPDQQVLDELLLLASRYTIDGNLSKRDEAYCYFERALSRAAPACINPSCEAYEYLTECQTLDELVSIRNDDNKLRMYALVVSERLLLQKGELKHLLTLIMKQSDVYRWQRLFRRCLQLRMHAYQLLLQAEDHRKYDEKVQKSYLFQIVSSLYKILETEKRIPVHSLARIWSWILDEFNRSLNDVLIKLLMIVFYLLETNNINGNEKYILVGLLVRLIRKNIFIKQQYSPLRYFINQAVSDVNELTCASASLPALSIIRWLIYAGADVNETDSHSKMTLLHYIVQPYNIDKARPILQILLDADAHIDCVNAYGRSPEDYVDDREVKEILRAHRKISLKCLCAHLIVSSKISYKHCRSPKLVHFVNIHSDDNGGSRVFKKPNASSNEWTMELEW</sequence>
<dbReference type="AlphaFoldDB" id="A0A813SI72"/>
<dbReference type="Gene3D" id="1.25.40.20">
    <property type="entry name" value="Ankyrin repeat-containing domain"/>
    <property type="match status" value="3"/>
</dbReference>
<proteinExistence type="predicted"/>
<accession>A0A813SI72</accession>
<evidence type="ECO:0000313" key="4">
    <source>
        <dbReference type="EMBL" id="CAF0797381.1"/>
    </source>
</evidence>
<feature type="repeat" description="ANK" evidence="3">
    <location>
        <begin position="260"/>
        <end position="292"/>
    </location>
</feature>
<dbReference type="GO" id="GO:0004540">
    <property type="term" value="F:RNA nuclease activity"/>
    <property type="evidence" value="ECO:0007669"/>
    <property type="project" value="TreeGrafter"/>
</dbReference>
<dbReference type="InterPro" id="IPR002110">
    <property type="entry name" value="Ankyrin_rpt"/>
</dbReference>
<dbReference type="EMBL" id="CAJNOJ010000012">
    <property type="protein sequence ID" value="CAF0797381.1"/>
    <property type="molecule type" value="Genomic_DNA"/>
</dbReference>